<name>A0A1H2WMH2_9FLAO</name>
<evidence type="ECO:0000313" key="1">
    <source>
        <dbReference type="EMBL" id="SDW81454.1"/>
    </source>
</evidence>
<evidence type="ECO:0000313" key="2">
    <source>
        <dbReference type="Proteomes" id="UP000199595"/>
    </source>
</evidence>
<gene>
    <name evidence="1" type="ORF">SAMN05444411_102231</name>
</gene>
<dbReference type="Proteomes" id="UP000199595">
    <property type="component" value="Unassembled WGS sequence"/>
</dbReference>
<sequence length="238" mass="27821">MNLLLEIIKVAYVNKILINNNQDFIYSIEDLIIPIPKETTNSKWETKDGKKLYDSKELAGVAGLFRELKKDPKLRIIYSNDLGSSITGIDCIAFKNGNYIVCEAKGTTSKKTYVSKFLRKTKTKGRQMSWDWIWRSLVEFAEDSRNAIVFLEIYENVIKQENITRLISISTLEKINQKFSILETRFYNDFQIKHLKGMQDYSNQKTLIKWLLEIKKENLFEKASDLILGKIKKFNLNQ</sequence>
<dbReference type="RefSeq" id="WP_090121038.1">
    <property type="nucleotide sequence ID" value="NZ_FNNJ01000002.1"/>
</dbReference>
<accession>A0A1H2WMH2</accession>
<keyword evidence="2" id="KW-1185">Reference proteome</keyword>
<dbReference type="EMBL" id="FNNJ01000002">
    <property type="protein sequence ID" value="SDW81454.1"/>
    <property type="molecule type" value="Genomic_DNA"/>
</dbReference>
<dbReference type="AlphaFoldDB" id="A0A1H2WMH2"/>
<dbReference type="OrthoDB" id="7314861at2"/>
<organism evidence="1 2">
    <name type="scientific">Lutibacter oricola</name>
    <dbReference type="NCBI Taxonomy" id="762486"/>
    <lineage>
        <taxon>Bacteria</taxon>
        <taxon>Pseudomonadati</taxon>
        <taxon>Bacteroidota</taxon>
        <taxon>Flavobacteriia</taxon>
        <taxon>Flavobacteriales</taxon>
        <taxon>Flavobacteriaceae</taxon>
        <taxon>Lutibacter</taxon>
    </lineage>
</organism>
<reference evidence="1 2" key="1">
    <citation type="submission" date="2016-10" db="EMBL/GenBank/DDBJ databases">
        <authorList>
            <person name="de Groot N.N."/>
        </authorList>
    </citation>
    <scope>NUCLEOTIDE SEQUENCE [LARGE SCALE GENOMIC DNA]</scope>
    <source>
        <strain evidence="1 2">DSM 24956</strain>
    </source>
</reference>
<dbReference type="STRING" id="762486.SAMN05444411_102231"/>
<protein>
    <submittedName>
        <fullName evidence="1">Uncharacterized protein</fullName>
    </submittedName>
</protein>
<proteinExistence type="predicted"/>